<evidence type="ECO:0000256" key="10">
    <source>
        <dbReference type="ARBA" id="ARBA00022777"/>
    </source>
</evidence>
<dbReference type="AlphaFoldDB" id="A0A0U2U5Y4"/>
<feature type="binding site" evidence="14">
    <location>
        <position position="39"/>
    </location>
    <ligand>
        <name>(2R)-3-phosphoglycerate</name>
        <dbReference type="ChEBI" id="CHEBI:58272"/>
    </ligand>
</feature>
<name>A0A0U2U5Y4_9CREN</name>
<keyword evidence="11 13" id="KW-0067">ATP-binding</keyword>
<evidence type="ECO:0000256" key="11">
    <source>
        <dbReference type="ARBA" id="ARBA00022840"/>
    </source>
</evidence>
<feature type="binding site" evidence="13">
    <location>
        <begin position="358"/>
        <end position="361"/>
    </location>
    <ligand>
        <name>ATP</name>
        <dbReference type="ChEBI" id="CHEBI:30616"/>
    </ligand>
</feature>
<dbReference type="PIRSF" id="PIRSF000724">
    <property type="entry name" value="Pgk"/>
    <property type="match status" value="1"/>
</dbReference>
<evidence type="ECO:0000313" key="18">
    <source>
        <dbReference type="Proteomes" id="UP000060778"/>
    </source>
</evidence>
<dbReference type="InterPro" id="IPR015911">
    <property type="entry name" value="Phosphoglycerate_kinase_CS"/>
</dbReference>
<dbReference type="PATRIC" id="fig|940295.4.peg.512"/>
<dbReference type="PROSITE" id="PS00111">
    <property type="entry name" value="PGLYCERATE_KINASE"/>
    <property type="match status" value="1"/>
</dbReference>
<accession>A0A0U2U5Y4</accession>
<evidence type="ECO:0000313" key="17">
    <source>
        <dbReference type="EMBL" id="ALU11572.1"/>
    </source>
</evidence>
<protein>
    <recommendedName>
        <fullName evidence="6 13">Phosphoglycerate kinase</fullName>
        <ecNumber evidence="5 13">2.7.2.3</ecNumber>
    </recommendedName>
</protein>
<comment type="caution">
    <text evidence="13">Lacks conserved residue(s) required for the propagation of feature annotation.</text>
</comment>
<dbReference type="PRINTS" id="PR00477">
    <property type="entry name" value="PHGLYCKINASE"/>
</dbReference>
<dbReference type="GO" id="GO:0043531">
    <property type="term" value="F:ADP binding"/>
    <property type="evidence" value="ECO:0007669"/>
    <property type="project" value="TreeGrafter"/>
</dbReference>
<reference evidence="17 18" key="1">
    <citation type="submission" date="2013-11" db="EMBL/GenBank/DDBJ databases">
        <title>Comparative genomics of Ignicoccus.</title>
        <authorList>
            <person name="Podar M."/>
        </authorList>
    </citation>
    <scope>NUCLEOTIDE SEQUENCE [LARGE SCALE GENOMIC DNA]</scope>
    <source>
        <strain evidence="17 18">DSM 13165</strain>
    </source>
</reference>
<evidence type="ECO:0000256" key="3">
    <source>
        <dbReference type="ARBA" id="ARBA00004838"/>
    </source>
</evidence>
<dbReference type="Pfam" id="PF00162">
    <property type="entry name" value="PGK"/>
    <property type="match status" value="1"/>
</dbReference>
<sequence>MPLEGMATLDDVNLEGKKVLVRVDFNSPVSGEELLDDSRIRAHVPTIKELLDKGASIVLISHQGRPGEPDFITLEPHAAKLSKLLGQTVQFVDDVMGPEARKRIKSLKPGEVLLLDNVRFLAEENINAPPERQAETYLVRRLAKLFDLYVNDAFATAHRSQPSIVGFPMVLPGVMGRLMQREVEALSKIFNPKESPKVFVLGGGKVPDSLSIIENIIQNKVADRILTTGLLSELFLVAKGIDLGDKNMKFLERKGILSLVPKARRLLLMGAPIDVPVDYVTLDEETGEVKVEPVYNLTGVIRDIGPATVKMYSELIKEAKIVVMRGPAGVMEDPRFRTGTKELVRAALESGAFTIFGGGHLTAVIEELGMKERVGHISTGGGALLAFLSGKELPALSALKVSASKFGLVK</sequence>
<feature type="binding site" evidence="13 14">
    <location>
        <begin position="62"/>
        <end position="65"/>
    </location>
    <ligand>
        <name>substrate</name>
    </ligand>
</feature>
<evidence type="ECO:0000256" key="16">
    <source>
        <dbReference type="RuleBase" id="RU000532"/>
    </source>
</evidence>
<evidence type="ECO:0000256" key="6">
    <source>
        <dbReference type="ARBA" id="ARBA00016471"/>
    </source>
</evidence>
<dbReference type="InterPro" id="IPR036043">
    <property type="entry name" value="Phosphoglycerate_kinase_sf"/>
</dbReference>
<dbReference type="GO" id="GO:0006096">
    <property type="term" value="P:glycolytic process"/>
    <property type="evidence" value="ECO:0007669"/>
    <property type="project" value="UniProtKB-UniRule"/>
</dbReference>
<comment type="similarity">
    <text evidence="4 13 16">Belongs to the phosphoglycerate kinase family.</text>
</comment>
<dbReference type="FunFam" id="3.40.50.1260:FF:000006">
    <property type="entry name" value="Phosphoglycerate kinase"/>
    <property type="match status" value="1"/>
</dbReference>
<keyword evidence="10 13" id="KW-0418">Kinase</keyword>
<keyword evidence="8 13" id="KW-0808">Transferase</keyword>
<comment type="subunit">
    <text evidence="13">Monomer.</text>
</comment>
<dbReference type="KEGG" id="iis:EYM_02625"/>
<feature type="binding site" evidence="13">
    <location>
        <position position="39"/>
    </location>
    <ligand>
        <name>substrate</name>
    </ligand>
</feature>
<keyword evidence="7 13" id="KW-0963">Cytoplasm</keyword>
<evidence type="ECO:0000256" key="15">
    <source>
        <dbReference type="PIRSR" id="PIRSR000724-2"/>
    </source>
</evidence>
<dbReference type="GO" id="GO:0005524">
    <property type="term" value="F:ATP binding"/>
    <property type="evidence" value="ECO:0007669"/>
    <property type="project" value="UniProtKB-KW"/>
</dbReference>
<dbReference type="PANTHER" id="PTHR11406">
    <property type="entry name" value="PHOSPHOGLYCERATE KINASE"/>
    <property type="match status" value="1"/>
</dbReference>
<feature type="binding site" evidence="14">
    <location>
        <position position="159"/>
    </location>
    <ligand>
        <name>(2R)-3-phosphoglycerate</name>
        <dbReference type="ChEBI" id="CHEBI:58272"/>
    </ligand>
</feature>
<keyword evidence="18" id="KW-1185">Reference proteome</keyword>
<feature type="binding site" evidence="13 14">
    <location>
        <begin position="24"/>
        <end position="26"/>
    </location>
    <ligand>
        <name>substrate</name>
    </ligand>
</feature>
<dbReference type="GO" id="GO:0004618">
    <property type="term" value="F:phosphoglycerate kinase activity"/>
    <property type="evidence" value="ECO:0007669"/>
    <property type="project" value="UniProtKB-UniRule"/>
</dbReference>
<evidence type="ECO:0000256" key="7">
    <source>
        <dbReference type="ARBA" id="ARBA00022490"/>
    </source>
</evidence>
<evidence type="ECO:0000256" key="1">
    <source>
        <dbReference type="ARBA" id="ARBA00000642"/>
    </source>
</evidence>
<feature type="binding site" evidence="14">
    <location>
        <position position="119"/>
    </location>
    <ligand>
        <name>(2R)-3-phosphoglycerate</name>
        <dbReference type="ChEBI" id="CHEBI:58272"/>
    </ligand>
</feature>
<evidence type="ECO:0000256" key="14">
    <source>
        <dbReference type="PIRSR" id="PIRSR000724-1"/>
    </source>
</evidence>
<keyword evidence="9 13" id="KW-0547">Nucleotide-binding</keyword>
<dbReference type="FunFam" id="3.40.50.1260:FF:000012">
    <property type="entry name" value="Phosphoglycerate kinase"/>
    <property type="match status" value="1"/>
</dbReference>
<evidence type="ECO:0000256" key="4">
    <source>
        <dbReference type="ARBA" id="ARBA00008982"/>
    </source>
</evidence>
<dbReference type="SUPFAM" id="SSF53748">
    <property type="entry name" value="Phosphoglycerate kinase"/>
    <property type="match status" value="1"/>
</dbReference>
<feature type="binding site" evidence="13 15">
    <location>
        <position position="332"/>
    </location>
    <ligand>
        <name>ATP</name>
        <dbReference type="ChEBI" id="CHEBI:30616"/>
    </ligand>
</feature>
<comment type="subcellular location">
    <subcellularLocation>
        <location evidence="2 13">Cytoplasm</location>
    </subcellularLocation>
</comment>
<dbReference type="HAMAP" id="MF_00145">
    <property type="entry name" value="Phosphoglyc_kinase"/>
    <property type="match status" value="1"/>
</dbReference>
<gene>
    <name evidence="13" type="primary">pgk</name>
    <name evidence="17" type="ORF">EYM_02625</name>
</gene>
<dbReference type="Proteomes" id="UP000060778">
    <property type="component" value="Chromosome"/>
</dbReference>
<dbReference type="EMBL" id="CP006867">
    <property type="protein sequence ID" value="ALU11572.1"/>
    <property type="molecule type" value="Genomic_DNA"/>
</dbReference>
<dbReference type="GO" id="GO:0005829">
    <property type="term" value="C:cytosol"/>
    <property type="evidence" value="ECO:0007669"/>
    <property type="project" value="TreeGrafter"/>
</dbReference>
<evidence type="ECO:0000256" key="8">
    <source>
        <dbReference type="ARBA" id="ARBA00022679"/>
    </source>
</evidence>
<dbReference type="UniPathway" id="UPA00109">
    <property type="reaction ID" value="UER00185"/>
</dbReference>
<comment type="pathway">
    <text evidence="3 13">Carbohydrate degradation; glycolysis; pyruvate from D-glyceraldehyde 3-phosphate: step 2/5.</text>
</comment>
<dbReference type="InterPro" id="IPR001576">
    <property type="entry name" value="Phosphoglycerate_kinase"/>
</dbReference>
<dbReference type="EC" id="2.7.2.3" evidence="5 13"/>
<evidence type="ECO:0000256" key="13">
    <source>
        <dbReference type="HAMAP-Rule" id="MF_00145"/>
    </source>
</evidence>
<organism evidence="17 18">
    <name type="scientific">Ignicoccus islandicus DSM 13165</name>
    <dbReference type="NCBI Taxonomy" id="940295"/>
    <lineage>
        <taxon>Archaea</taxon>
        <taxon>Thermoproteota</taxon>
        <taxon>Thermoprotei</taxon>
        <taxon>Desulfurococcales</taxon>
        <taxon>Desulfurococcaceae</taxon>
        <taxon>Ignicoccus</taxon>
    </lineage>
</organism>
<dbReference type="InterPro" id="IPR015824">
    <property type="entry name" value="Phosphoglycerate_kinase_N"/>
</dbReference>
<dbReference type="GO" id="GO:0006094">
    <property type="term" value="P:gluconeogenesis"/>
    <property type="evidence" value="ECO:0007669"/>
    <property type="project" value="TreeGrafter"/>
</dbReference>
<evidence type="ECO:0000256" key="5">
    <source>
        <dbReference type="ARBA" id="ARBA00013061"/>
    </source>
</evidence>
<feature type="binding site" evidence="13">
    <location>
        <position position="119"/>
    </location>
    <ligand>
        <name>substrate</name>
    </ligand>
</feature>
<dbReference type="PANTHER" id="PTHR11406:SF23">
    <property type="entry name" value="PHOSPHOGLYCERATE KINASE 1, CHLOROPLASTIC-RELATED"/>
    <property type="match status" value="1"/>
</dbReference>
<evidence type="ECO:0000256" key="2">
    <source>
        <dbReference type="ARBA" id="ARBA00004496"/>
    </source>
</evidence>
<dbReference type="STRING" id="940295.EYM_02625"/>
<comment type="catalytic activity">
    <reaction evidence="1 13 16">
        <text>(2R)-3-phosphoglycerate + ATP = (2R)-3-phospho-glyceroyl phosphate + ADP</text>
        <dbReference type="Rhea" id="RHEA:14801"/>
        <dbReference type="ChEBI" id="CHEBI:30616"/>
        <dbReference type="ChEBI" id="CHEBI:57604"/>
        <dbReference type="ChEBI" id="CHEBI:58272"/>
        <dbReference type="ChEBI" id="CHEBI:456216"/>
        <dbReference type="EC" id="2.7.2.3"/>
    </reaction>
</comment>
<feature type="binding site" evidence="13">
    <location>
        <position position="159"/>
    </location>
    <ligand>
        <name>substrate</name>
    </ligand>
</feature>
<evidence type="ECO:0000256" key="9">
    <source>
        <dbReference type="ARBA" id="ARBA00022741"/>
    </source>
</evidence>
<evidence type="ECO:0000256" key="12">
    <source>
        <dbReference type="ARBA" id="ARBA00023152"/>
    </source>
</evidence>
<proteinExistence type="inferred from homology"/>
<dbReference type="Gene3D" id="3.40.50.1260">
    <property type="entry name" value="Phosphoglycerate kinase, N-terminal domain"/>
    <property type="match status" value="2"/>
</dbReference>
<keyword evidence="12 13" id="KW-0324">Glycolysis</keyword>